<dbReference type="InterPro" id="IPR036525">
    <property type="entry name" value="Tubulin/FtsZ_GTPase_sf"/>
</dbReference>
<protein>
    <recommendedName>
        <fullName evidence="2">Tubulin/FtsZ GTPase domain-containing protein</fullName>
    </recommendedName>
</protein>
<dbReference type="SUPFAM" id="SSF52490">
    <property type="entry name" value="Tubulin nucleotide-binding domain-like"/>
    <property type="match status" value="1"/>
</dbReference>
<reference evidence="1" key="1">
    <citation type="journal article" date="2014" name="Front. Microbiol.">
        <title>High frequency of phylogenetically diverse reductive dehalogenase-homologous genes in deep subseafloor sedimentary metagenomes.</title>
        <authorList>
            <person name="Kawai M."/>
            <person name="Futagami T."/>
            <person name="Toyoda A."/>
            <person name="Takaki Y."/>
            <person name="Nishi S."/>
            <person name="Hori S."/>
            <person name="Arai W."/>
            <person name="Tsubouchi T."/>
            <person name="Morono Y."/>
            <person name="Uchiyama I."/>
            <person name="Ito T."/>
            <person name="Fujiyama A."/>
            <person name="Inagaki F."/>
            <person name="Takami H."/>
        </authorList>
    </citation>
    <scope>NUCLEOTIDE SEQUENCE</scope>
    <source>
        <strain evidence="1">Expedition CK06-06</strain>
    </source>
</reference>
<sequence>MANRTDTEGLPPIKVVGVGGAGCNAINRMIETGVKGVQFVGINT</sequence>
<accession>X0UTF5</accession>
<evidence type="ECO:0008006" key="2">
    <source>
        <dbReference type="Google" id="ProtNLM"/>
    </source>
</evidence>
<proteinExistence type="predicted"/>
<name>X0UTF5_9ZZZZ</name>
<evidence type="ECO:0000313" key="1">
    <source>
        <dbReference type="EMBL" id="GAG03578.1"/>
    </source>
</evidence>
<dbReference type="EMBL" id="BARS01022751">
    <property type="protein sequence ID" value="GAG03578.1"/>
    <property type="molecule type" value="Genomic_DNA"/>
</dbReference>
<comment type="caution">
    <text evidence="1">The sequence shown here is derived from an EMBL/GenBank/DDBJ whole genome shotgun (WGS) entry which is preliminary data.</text>
</comment>
<organism evidence="1">
    <name type="scientific">marine sediment metagenome</name>
    <dbReference type="NCBI Taxonomy" id="412755"/>
    <lineage>
        <taxon>unclassified sequences</taxon>
        <taxon>metagenomes</taxon>
        <taxon>ecological metagenomes</taxon>
    </lineage>
</organism>
<dbReference type="AlphaFoldDB" id="X0UTF5"/>
<gene>
    <name evidence="1" type="ORF">S01H1_36322</name>
</gene>
<dbReference type="Gene3D" id="3.40.50.1440">
    <property type="entry name" value="Tubulin/FtsZ, GTPase domain"/>
    <property type="match status" value="1"/>
</dbReference>
<feature type="non-terminal residue" evidence="1">
    <location>
        <position position="44"/>
    </location>
</feature>